<feature type="compositionally biased region" description="Polar residues" evidence="1">
    <location>
        <begin position="208"/>
        <end position="219"/>
    </location>
</feature>
<sequence>MPSQPIGIWRCCKCHKGHDIYNFEKGAHLTSILNCVCTHRSCSNCTLDGLIKKFQPMNEPEVVQLPEDGSKQVRFGVFCDGCGLSWRAQGVGKDLSKKSALHRISALPKLLAKRGAHPLEKLRHVKSMTNLSYPESDIPPSASRSTLNLRVLSNEMTKGHGKQAEFATVMFVGIQCTCGLVTDPSSLCFQLVDPPRDLPEARSAKTVAESTVPTFNSTPEDLARGHGTPMLSLKGRQHVNPLMSNPITEGA</sequence>
<gene>
    <name evidence="3" type="ORF">K460DRAFT_338344</name>
</gene>
<evidence type="ECO:0000313" key="3">
    <source>
        <dbReference type="EMBL" id="KAF1845779.1"/>
    </source>
</evidence>
<dbReference type="RefSeq" id="XP_040788342.1">
    <property type="nucleotide sequence ID" value="XM_040931041.1"/>
</dbReference>
<feature type="domain" description="Probable double zinc ribbon" evidence="2">
    <location>
        <begin position="7"/>
        <end position="91"/>
    </location>
</feature>
<proteinExistence type="predicted"/>
<accession>A0A9P4L924</accession>
<evidence type="ECO:0000259" key="2">
    <source>
        <dbReference type="Pfam" id="PF26652"/>
    </source>
</evidence>
<dbReference type="InterPro" id="IPR058253">
    <property type="entry name" value="Zn_ribbon_double"/>
</dbReference>
<comment type="caution">
    <text evidence="3">The sequence shown here is derived from an EMBL/GenBank/DDBJ whole genome shotgun (WGS) entry which is preliminary data.</text>
</comment>
<dbReference type="GeneID" id="63848293"/>
<keyword evidence="4" id="KW-1185">Reference proteome</keyword>
<dbReference type="EMBL" id="ML976616">
    <property type="protein sequence ID" value="KAF1845779.1"/>
    <property type="molecule type" value="Genomic_DNA"/>
</dbReference>
<dbReference type="AlphaFoldDB" id="A0A9P4L924"/>
<reference evidence="3" key="1">
    <citation type="submission" date="2020-01" db="EMBL/GenBank/DDBJ databases">
        <authorList>
            <consortium name="DOE Joint Genome Institute"/>
            <person name="Haridas S."/>
            <person name="Albert R."/>
            <person name="Binder M."/>
            <person name="Bloem J."/>
            <person name="Labutti K."/>
            <person name="Salamov A."/>
            <person name="Andreopoulos B."/>
            <person name="Baker S.E."/>
            <person name="Barry K."/>
            <person name="Bills G."/>
            <person name="Bluhm B.H."/>
            <person name="Cannon C."/>
            <person name="Castanera R."/>
            <person name="Culley D.E."/>
            <person name="Daum C."/>
            <person name="Ezra D."/>
            <person name="Gonzalez J.B."/>
            <person name="Henrissat B."/>
            <person name="Kuo A."/>
            <person name="Liang C."/>
            <person name="Lipzen A."/>
            <person name="Lutzoni F."/>
            <person name="Magnuson J."/>
            <person name="Mondo S."/>
            <person name="Nolan M."/>
            <person name="Ohm R."/>
            <person name="Pangilinan J."/>
            <person name="Park H.-J."/>
            <person name="Ramirez L."/>
            <person name="Alfaro M."/>
            <person name="Sun H."/>
            <person name="Tritt A."/>
            <person name="Yoshinaga Y."/>
            <person name="Zwiers L.-H."/>
            <person name="Turgeon B.G."/>
            <person name="Goodwin S.B."/>
            <person name="Spatafora J.W."/>
            <person name="Crous P.W."/>
            <person name="Grigoriev I.V."/>
        </authorList>
    </citation>
    <scope>NUCLEOTIDE SEQUENCE</scope>
    <source>
        <strain evidence="3">CBS 394.84</strain>
    </source>
</reference>
<evidence type="ECO:0000313" key="4">
    <source>
        <dbReference type="Proteomes" id="UP000800039"/>
    </source>
</evidence>
<dbReference type="OrthoDB" id="3799818at2759"/>
<evidence type="ECO:0000256" key="1">
    <source>
        <dbReference type="SAM" id="MobiDB-lite"/>
    </source>
</evidence>
<dbReference type="Pfam" id="PF26652">
    <property type="entry name" value="Zn_ribbon_double"/>
    <property type="match status" value="1"/>
</dbReference>
<organism evidence="3 4">
    <name type="scientific">Cucurbitaria berberidis CBS 394.84</name>
    <dbReference type="NCBI Taxonomy" id="1168544"/>
    <lineage>
        <taxon>Eukaryota</taxon>
        <taxon>Fungi</taxon>
        <taxon>Dikarya</taxon>
        <taxon>Ascomycota</taxon>
        <taxon>Pezizomycotina</taxon>
        <taxon>Dothideomycetes</taxon>
        <taxon>Pleosporomycetidae</taxon>
        <taxon>Pleosporales</taxon>
        <taxon>Pleosporineae</taxon>
        <taxon>Cucurbitariaceae</taxon>
        <taxon>Cucurbitaria</taxon>
    </lineage>
</organism>
<name>A0A9P4L924_9PLEO</name>
<protein>
    <recommendedName>
        <fullName evidence="2">Probable double zinc ribbon domain-containing protein</fullName>
    </recommendedName>
</protein>
<dbReference type="Proteomes" id="UP000800039">
    <property type="component" value="Unassembled WGS sequence"/>
</dbReference>
<feature type="region of interest" description="Disordered" evidence="1">
    <location>
        <begin position="205"/>
        <end position="224"/>
    </location>
</feature>